<evidence type="ECO:0000313" key="1">
    <source>
        <dbReference type="EMBL" id="MPC81689.1"/>
    </source>
</evidence>
<keyword evidence="2" id="KW-1185">Reference proteome</keyword>
<protein>
    <submittedName>
        <fullName evidence="1">Uncharacterized protein</fullName>
    </submittedName>
</protein>
<reference evidence="1 2" key="1">
    <citation type="submission" date="2019-05" db="EMBL/GenBank/DDBJ databases">
        <title>Another draft genome of Portunus trituberculatus and its Hox gene families provides insights of decapod evolution.</title>
        <authorList>
            <person name="Jeong J.-H."/>
            <person name="Song I."/>
            <person name="Kim S."/>
            <person name="Choi T."/>
            <person name="Kim D."/>
            <person name="Ryu S."/>
            <person name="Kim W."/>
        </authorList>
    </citation>
    <scope>NUCLEOTIDE SEQUENCE [LARGE SCALE GENOMIC DNA]</scope>
    <source>
        <tissue evidence="1">Muscle</tissue>
    </source>
</reference>
<evidence type="ECO:0000313" key="2">
    <source>
        <dbReference type="Proteomes" id="UP000324222"/>
    </source>
</evidence>
<dbReference type="Proteomes" id="UP000324222">
    <property type="component" value="Unassembled WGS sequence"/>
</dbReference>
<gene>
    <name evidence="1" type="ORF">E2C01_076320</name>
</gene>
<comment type="caution">
    <text evidence="1">The sequence shown here is derived from an EMBL/GenBank/DDBJ whole genome shotgun (WGS) entry which is preliminary data.</text>
</comment>
<proteinExistence type="predicted"/>
<name>A0A5B7IIM1_PORTR</name>
<sequence length="68" mass="7959">MLQKRVEKNSVMPREKRVYLWVGVLTLRDKPVPVTSTTPTPTPITPALILKRFVLSNKHLRRSHYHIL</sequence>
<organism evidence="1 2">
    <name type="scientific">Portunus trituberculatus</name>
    <name type="common">Swimming crab</name>
    <name type="synonym">Neptunus trituberculatus</name>
    <dbReference type="NCBI Taxonomy" id="210409"/>
    <lineage>
        <taxon>Eukaryota</taxon>
        <taxon>Metazoa</taxon>
        <taxon>Ecdysozoa</taxon>
        <taxon>Arthropoda</taxon>
        <taxon>Crustacea</taxon>
        <taxon>Multicrustacea</taxon>
        <taxon>Malacostraca</taxon>
        <taxon>Eumalacostraca</taxon>
        <taxon>Eucarida</taxon>
        <taxon>Decapoda</taxon>
        <taxon>Pleocyemata</taxon>
        <taxon>Brachyura</taxon>
        <taxon>Eubrachyura</taxon>
        <taxon>Portunoidea</taxon>
        <taxon>Portunidae</taxon>
        <taxon>Portuninae</taxon>
        <taxon>Portunus</taxon>
    </lineage>
</organism>
<accession>A0A5B7IIM1</accession>
<dbReference type="AlphaFoldDB" id="A0A5B7IIM1"/>
<dbReference type="EMBL" id="VSRR010057675">
    <property type="protein sequence ID" value="MPC81689.1"/>
    <property type="molecule type" value="Genomic_DNA"/>
</dbReference>